<name>A0ABQ3XUA1_9ACTN</name>
<dbReference type="Proteomes" id="UP000612282">
    <property type="component" value="Unassembled WGS sequence"/>
</dbReference>
<proteinExistence type="predicted"/>
<gene>
    <name evidence="1" type="ORF">Aco03nite_105030</name>
</gene>
<protein>
    <submittedName>
        <fullName evidence="1">Uncharacterized protein</fullName>
    </submittedName>
</protein>
<keyword evidence="2" id="KW-1185">Reference proteome</keyword>
<comment type="caution">
    <text evidence="1">The sequence shown here is derived from an EMBL/GenBank/DDBJ whole genome shotgun (WGS) entry which is preliminary data.</text>
</comment>
<accession>A0ABQ3XUA1</accession>
<evidence type="ECO:0000313" key="1">
    <source>
        <dbReference type="EMBL" id="GID62099.1"/>
    </source>
</evidence>
<dbReference type="EMBL" id="BOMG01000170">
    <property type="protein sequence ID" value="GID62099.1"/>
    <property type="molecule type" value="Genomic_DNA"/>
</dbReference>
<reference evidence="1 2" key="1">
    <citation type="submission" date="2021-01" db="EMBL/GenBank/DDBJ databases">
        <title>Whole genome shotgun sequence of Actinoplanes couchii NBRC 106145.</title>
        <authorList>
            <person name="Komaki H."/>
            <person name="Tamura T."/>
        </authorList>
    </citation>
    <scope>NUCLEOTIDE SEQUENCE [LARGE SCALE GENOMIC DNA]</scope>
    <source>
        <strain evidence="1 2">NBRC 106145</strain>
    </source>
</reference>
<evidence type="ECO:0000313" key="2">
    <source>
        <dbReference type="Proteomes" id="UP000612282"/>
    </source>
</evidence>
<sequence>MAFTRRVPSLNLVLLPLTGAGRTACDVITSACLQWEVPHLMAPAGVVVTEFVRESVLRASTMMDLHIVLGRRYLLVQLFDGGQRASEMSPLSAVLIEELVARWGYLRQEGRTVTWAALRLTGPPCPAPRR</sequence>
<organism evidence="1 2">
    <name type="scientific">Actinoplanes couchii</name>
    <dbReference type="NCBI Taxonomy" id="403638"/>
    <lineage>
        <taxon>Bacteria</taxon>
        <taxon>Bacillati</taxon>
        <taxon>Actinomycetota</taxon>
        <taxon>Actinomycetes</taxon>
        <taxon>Micromonosporales</taxon>
        <taxon>Micromonosporaceae</taxon>
        <taxon>Actinoplanes</taxon>
    </lineage>
</organism>